<keyword evidence="3 4" id="KW-0597">Phosphoprotein</keyword>
<dbReference type="SMART" id="SM00388">
    <property type="entry name" value="HisKA"/>
    <property type="match status" value="1"/>
</dbReference>
<feature type="domain" description="Response regulatory" evidence="8">
    <location>
        <begin position="829"/>
        <end position="947"/>
    </location>
</feature>
<evidence type="ECO:0000256" key="1">
    <source>
        <dbReference type="ARBA" id="ARBA00000085"/>
    </source>
</evidence>
<evidence type="ECO:0000256" key="5">
    <source>
        <dbReference type="SAM" id="Coils"/>
    </source>
</evidence>
<dbReference type="InterPro" id="IPR003594">
    <property type="entry name" value="HATPase_dom"/>
</dbReference>
<feature type="coiled-coil region" evidence="5">
    <location>
        <begin position="549"/>
        <end position="576"/>
    </location>
</feature>
<dbReference type="InterPro" id="IPR036890">
    <property type="entry name" value="HATPase_C_sf"/>
</dbReference>
<dbReference type="Gene3D" id="1.10.287.130">
    <property type="match status" value="1"/>
</dbReference>
<dbReference type="CDD" id="cd17580">
    <property type="entry name" value="REC_2_DhkD-like"/>
    <property type="match status" value="1"/>
</dbReference>
<dbReference type="EMBL" id="JAQNDM010000002">
    <property type="protein sequence ID" value="MDC0713208.1"/>
    <property type="molecule type" value="Genomic_DNA"/>
</dbReference>
<dbReference type="Pfam" id="PF14361">
    <property type="entry name" value="RsbRD_N"/>
    <property type="match status" value="1"/>
</dbReference>
<dbReference type="Gene3D" id="3.30.450.20">
    <property type="entry name" value="PAS domain"/>
    <property type="match status" value="3"/>
</dbReference>
<dbReference type="Gene3D" id="3.30.565.10">
    <property type="entry name" value="Histidine kinase-like ATPase, C-terminal domain"/>
    <property type="match status" value="1"/>
</dbReference>
<name>A0ABT5DKB1_9BACT</name>
<evidence type="ECO:0000259" key="10">
    <source>
        <dbReference type="PROSITE" id="PS50113"/>
    </source>
</evidence>
<dbReference type="EC" id="2.7.13.3" evidence="2"/>
<keyword evidence="5" id="KW-0175">Coiled coil</keyword>
<dbReference type="RefSeq" id="WP_272143415.1">
    <property type="nucleotide sequence ID" value="NZ_JAQNDM010000002.1"/>
</dbReference>
<feature type="modified residue" description="4-aspartylphosphate" evidence="4">
    <location>
        <position position="878"/>
    </location>
</feature>
<evidence type="ECO:0000256" key="4">
    <source>
        <dbReference type="PROSITE-ProRule" id="PRU00169"/>
    </source>
</evidence>
<comment type="caution">
    <text evidence="11">The sequence shown here is derived from an EMBL/GenBank/DDBJ whole genome shotgun (WGS) entry which is preliminary data.</text>
</comment>
<evidence type="ECO:0000313" key="12">
    <source>
        <dbReference type="Proteomes" id="UP001221838"/>
    </source>
</evidence>
<dbReference type="PANTHER" id="PTHR43547">
    <property type="entry name" value="TWO-COMPONENT HISTIDINE KINASE"/>
    <property type="match status" value="1"/>
</dbReference>
<dbReference type="InterPro" id="IPR004358">
    <property type="entry name" value="Sig_transdc_His_kin-like_C"/>
</dbReference>
<feature type="domain" description="PAS" evidence="9">
    <location>
        <begin position="433"/>
        <end position="504"/>
    </location>
</feature>
<feature type="domain" description="PAS" evidence="9">
    <location>
        <begin position="171"/>
        <end position="248"/>
    </location>
</feature>
<dbReference type="SMART" id="SM00086">
    <property type="entry name" value="PAC"/>
    <property type="match status" value="3"/>
</dbReference>
<dbReference type="SMART" id="SM00387">
    <property type="entry name" value="HATPase_c"/>
    <property type="match status" value="1"/>
</dbReference>
<feature type="domain" description="Histidine kinase" evidence="7">
    <location>
        <begin position="583"/>
        <end position="799"/>
    </location>
</feature>
<dbReference type="InterPro" id="IPR011006">
    <property type="entry name" value="CheY-like_superfamily"/>
</dbReference>
<dbReference type="InterPro" id="IPR000700">
    <property type="entry name" value="PAS-assoc_C"/>
</dbReference>
<sequence length="955" mass="105961">MSHQPPEDTRQEVPPPRKSGVRASKSLPDLLDSSQPELIQQWVRQVRTLGGAQALSNEELIDSMPRFLEEVTGALRQEEGGSNGSPLPGHSNVAAAHGRQRVRLGFDAALVVREYALLRDCLFEWVQQSGLSPVLAQMHLLSRCIDTGTREALAQFISATQPLGADRERLTEARYRLVMTATNDVVWDWDLISNEVLWNEAVRVTLGHEPQAHGEGMYLTSAAWWMEHIHPEERQRISESIHGVIDGGHPFWVEQYRFRRRDGTYAVIYDRGYLVRDSGGRALRMVGAMQDVTARQAAEEALRQSEYRYRRLIDAGIFGMLEWKAGGALTAVNDALLGLLGLTREEVLANGFDFWRRLSPGNPEALKTLRQTGVLPPFEAHYLRPDGSRVDLLISGFSLDAGHERGLALMLDTTRLKAVQAERERLLMSLQESEARFRNMADHAPVMLWVTDASAYCTYLSKGWYDFTGQTEETGLGFGWLSAVHPEDAKRSSDTFLAANAKREPFRLDYRLRRKDGEYRWLIDSGSPRFGPAGEFLGYIGSLIDITERKQAEDERERLLTRESSARQEAQEANRLKDEFLATVSHELRTPLTAMLGWVQMLRMGNLPVGKHARALETVERNARVQSQLIEDLLDVSRIMSGKLKLEVEPVEVSVVVEHALESVRPAADAKGIRIQAAVDSTSHVMGDAQRLQQVIWNLLSNAVKFTPKGGRVQVFVERRDSSVDIVVADTGRGIPEKFLPYVFDRFRQADGSTTRSAGGLGLGLSIVRHLVELHGGTVGVLSEEGKGATFTVSLPLSVALRREVAVPPSLLPVVSKGFACPPELARLRVLLVDDEEDTRELLRTLLEGCQVKVFTAASAEEGLKVLISERPDLLLSDIGMPGEDGYALISRVRALSPEQGGKTPAVALTAYARMADRARVLLAGFHSHVSKPVEPVELLAVLVSLSGRFAGSER</sequence>
<evidence type="ECO:0000256" key="6">
    <source>
        <dbReference type="SAM" id="MobiDB-lite"/>
    </source>
</evidence>
<dbReference type="InterPro" id="IPR003661">
    <property type="entry name" value="HisK_dim/P_dom"/>
</dbReference>
<reference evidence="11 12" key="1">
    <citation type="submission" date="2022-11" db="EMBL/GenBank/DDBJ databases">
        <title>Minimal conservation of predation-associated metabolite biosynthetic gene clusters underscores biosynthetic potential of Myxococcota including descriptions for ten novel species: Archangium lansinium sp. nov., Myxococcus landrumus sp. nov., Nannocystis bai.</title>
        <authorList>
            <person name="Ahearne A."/>
            <person name="Stevens C."/>
            <person name="Dowd S."/>
        </authorList>
    </citation>
    <scope>NUCLEOTIDE SEQUENCE [LARGE SCALE GENOMIC DNA]</scope>
    <source>
        <strain evidence="11 12">NCWAL01</strain>
    </source>
</reference>
<dbReference type="SMART" id="SM00448">
    <property type="entry name" value="REC"/>
    <property type="match status" value="1"/>
</dbReference>
<dbReference type="Proteomes" id="UP001221838">
    <property type="component" value="Unassembled WGS sequence"/>
</dbReference>
<feature type="domain" description="PAC" evidence="10">
    <location>
        <begin position="506"/>
        <end position="558"/>
    </location>
</feature>
<feature type="compositionally biased region" description="Basic and acidic residues" evidence="6">
    <location>
        <begin position="1"/>
        <end position="11"/>
    </location>
</feature>
<dbReference type="PROSITE" id="PS50110">
    <property type="entry name" value="RESPONSE_REGULATORY"/>
    <property type="match status" value="1"/>
</dbReference>
<feature type="region of interest" description="Disordered" evidence="6">
    <location>
        <begin position="1"/>
        <end position="30"/>
    </location>
</feature>
<evidence type="ECO:0000259" key="8">
    <source>
        <dbReference type="PROSITE" id="PS50110"/>
    </source>
</evidence>
<dbReference type="Pfam" id="PF00512">
    <property type="entry name" value="HisKA"/>
    <property type="match status" value="1"/>
</dbReference>
<dbReference type="InterPro" id="IPR005467">
    <property type="entry name" value="His_kinase_dom"/>
</dbReference>
<organism evidence="11 12">
    <name type="scientific">Stigmatella ashevillensis</name>
    <dbReference type="NCBI Taxonomy" id="2995309"/>
    <lineage>
        <taxon>Bacteria</taxon>
        <taxon>Pseudomonadati</taxon>
        <taxon>Myxococcota</taxon>
        <taxon>Myxococcia</taxon>
        <taxon>Myxococcales</taxon>
        <taxon>Cystobacterineae</taxon>
        <taxon>Archangiaceae</taxon>
        <taxon>Stigmatella</taxon>
    </lineage>
</organism>
<dbReference type="SMART" id="SM00091">
    <property type="entry name" value="PAS"/>
    <property type="match status" value="3"/>
</dbReference>
<dbReference type="SUPFAM" id="SSF55874">
    <property type="entry name" value="ATPase domain of HSP90 chaperone/DNA topoisomerase II/histidine kinase"/>
    <property type="match status" value="1"/>
</dbReference>
<dbReference type="SUPFAM" id="SSF55785">
    <property type="entry name" value="PYP-like sensor domain (PAS domain)"/>
    <property type="match status" value="3"/>
</dbReference>
<feature type="domain" description="PAC" evidence="10">
    <location>
        <begin position="252"/>
        <end position="304"/>
    </location>
</feature>
<dbReference type="Pfam" id="PF00072">
    <property type="entry name" value="Response_reg"/>
    <property type="match status" value="1"/>
</dbReference>
<dbReference type="PROSITE" id="PS50109">
    <property type="entry name" value="HIS_KIN"/>
    <property type="match status" value="1"/>
</dbReference>
<dbReference type="CDD" id="cd00130">
    <property type="entry name" value="PAS"/>
    <property type="match status" value="3"/>
</dbReference>
<dbReference type="CDD" id="cd16922">
    <property type="entry name" value="HATPase_EvgS-ArcB-TorS-like"/>
    <property type="match status" value="1"/>
</dbReference>
<keyword evidence="12" id="KW-1185">Reference proteome</keyword>
<protein>
    <recommendedName>
        <fullName evidence="2">histidine kinase</fullName>
        <ecNumber evidence="2">2.7.13.3</ecNumber>
    </recommendedName>
</protein>
<gene>
    <name evidence="11" type="ORF">POL68_32400</name>
</gene>
<proteinExistence type="predicted"/>
<dbReference type="CDD" id="cd00082">
    <property type="entry name" value="HisKA"/>
    <property type="match status" value="1"/>
</dbReference>
<dbReference type="Pfam" id="PF13426">
    <property type="entry name" value="PAS_9"/>
    <property type="match status" value="1"/>
</dbReference>
<dbReference type="SUPFAM" id="SSF47384">
    <property type="entry name" value="Homodimeric domain of signal transducing histidine kinase"/>
    <property type="match status" value="1"/>
</dbReference>
<dbReference type="InterPro" id="IPR001789">
    <property type="entry name" value="Sig_transdc_resp-reg_receiver"/>
</dbReference>
<dbReference type="NCBIfam" id="TIGR00229">
    <property type="entry name" value="sensory_box"/>
    <property type="match status" value="3"/>
</dbReference>
<dbReference type="SUPFAM" id="SSF52172">
    <property type="entry name" value="CheY-like"/>
    <property type="match status" value="1"/>
</dbReference>
<evidence type="ECO:0000256" key="3">
    <source>
        <dbReference type="ARBA" id="ARBA00022553"/>
    </source>
</evidence>
<comment type="catalytic activity">
    <reaction evidence="1">
        <text>ATP + protein L-histidine = ADP + protein N-phospho-L-histidine.</text>
        <dbReference type="EC" id="2.7.13.3"/>
    </reaction>
</comment>
<dbReference type="InterPro" id="IPR025751">
    <property type="entry name" value="RsbRD_N_dom"/>
</dbReference>
<dbReference type="InterPro" id="IPR035965">
    <property type="entry name" value="PAS-like_dom_sf"/>
</dbReference>
<dbReference type="PROSITE" id="PS50112">
    <property type="entry name" value="PAS"/>
    <property type="match status" value="3"/>
</dbReference>
<dbReference type="PROSITE" id="PS50113">
    <property type="entry name" value="PAC"/>
    <property type="match status" value="2"/>
</dbReference>
<feature type="domain" description="PAS" evidence="9">
    <location>
        <begin position="305"/>
        <end position="367"/>
    </location>
</feature>
<evidence type="ECO:0000313" key="11">
    <source>
        <dbReference type="EMBL" id="MDC0713208.1"/>
    </source>
</evidence>
<evidence type="ECO:0000256" key="2">
    <source>
        <dbReference type="ARBA" id="ARBA00012438"/>
    </source>
</evidence>
<dbReference type="Pfam" id="PF08447">
    <property type="entry name" value="PAS_3"/>
    <property type="match status" value="2"/>
</dbReference>
<dbReference type="InterPro" id="IPR036097">
    <property type="entry name" value="HisK_dim/P_sf"/>
</dbReference>
<accession>A0ABT5DKB1</accession>
<dbReference type="Pfam" id="PF02518">
    <property type="entry name" value="HATPase_c"/>
    <property type="match status" value="1"/>
</dbReference>
<dbReference type="PRINTS" id="PR00344">
    <property type="entry name" value="BCTRLSENSOR"/>
</dbReference>
<evidence type="ECO:0000259" key="7">
    <source>
        <dbReference type="PROSITE" id="PS50109"/>
    </source>
</evidence>
<dbReference type="Gene3D" id="3.40.50.2300">
    <property type="match status" value="1"/>
</dbReference>
<dbReference type="InterPro" id="IPR001610">
    <property type="entry name" value="PAC"/>
</dbReference>
<dbReference type="PANTHER" id="PTHR43547:SF2">
    <property type="entry name" value="HYBRID SIGNAL TRANSDUCTION HISTIDINE KINASE C"/>
    <property type="match status" value="1"/>
</dbReference>
<dbReference type="InterPro" id="IPR013655">
    <property type="entry name" value="PAS_fold_3"/>
</dbReference>
<evidence type="ECO:0000259" key="9">
    <source>
        <dbReference type="PROSITE" id="PS50112"/>
    </source>
</evidence>
<dbReference type="InterPro" id="IPR000014">
    <property type="entry name" value="PAS"/>
</dbReference>